<comment type="similarity">
    <text evidence="2">Belongs to the ABC transporter superfamily.</text>
</comment>
<evidence type="ECO:0000313" key="12">
    <source>
        <dbReference type="Proteomes" id="UP001652431"/>
    </source>
</evidence>
<reference evidence="11 12" key="1">
    <citation type="journal article" date="2021" name="ISME Commun">
        <title>Automated analysis of genomic sequences facilitates high-throughput and comprehensive description of bacteria.</title>
        <authorList>
            <person name="Hitch T.C.A."/>
        </authorList>
    </citation>
    <scope>NUCLEOTIDE SEQUENCE [LARGE SCALE GENOMIC DNA]</scope>
    <source>
        <strain evidence="11 12">Sanger_03</strain>
    </source>
</reference>
<dbReference type="Pfam" id="PF00005">
    <property type="entry name" value="ABC_tran"/>
    <property type="match status" value="2"/>
</dbReference>
<dbReference type="InterPro" id="IPR003593">
    <property type="entry name" value="AAA+_ATPase"/>
</dbReference>
<dbReference type="SMART" id="SM00382">
    <property type="entry name" value="AAA"/>
    <property type="match status" value="2"/>
</dbReference>
<dbReference type="Proteomes" id="UP001652431">
    <property type="component" value="Unassembled WGS sequence"/>
</dbReference>
<sequence>MSWLEVRNLKVEFHNQAQVTQAVKGITFAVEEGEIVGLVGESGSGKSSAMLALLGLLPETARVTVEKIKAGEIDVASFTGSKKREGAYEKALRLIRGKKIAMIFQDPAAYLDPAMRIGKQITETIRGCRKCTEAEAREEAEELLDMVGIRYPKRRMRQYPFELSGGMRQRVVIAIALACHPRLLIADEPTTALDVTVQRQVLSVLKRAAKETGTAVLLVSHDLGVIASSCSRVLVMREGEIVEEGSVEDIFYEPQHPYTRKLMEDAEKLQGRVCRGEEKEMLLRLDCVTLSYEKEREAVKELSFALRRGETFGLVGESGCGKTTLARLVTGLLKPEAGHIYFRGEEIGSSAVRSGRRRKERQQRVQMVFQNPYASLNPRMRIGTMLEDVLAVNGISGREERKKRVWEALEMVGLSREDGEKYPAQFSGGQRQRIAIARAFLLDSELIVLDEALSALDLSIQMQVIELLQKIQREKGTAYLFISHDLQVVHHISRKMGVMYQGRIVESGDTEAICTQPWHPYTKELLEAGLPPDPLKARRKRQGIVTERTENRQKNHGEGCPYAGHCGYALERCLKEQPGNYRFGTREIACFLYSDKDGSARKPDYEMTSQI</sequence>
<evidence type="ECO:0000259" key="10">
    <source>
        <dbReference type="PROSITE" id="PS50893"/>
    </source>
</evidence>
<keyword evidence="4" id="KW-1003">Cell membrane</keyword>
<keyword evidence="5" id="KW-0997">Cell inner membrane</keyword>
<dbReference type="NCBIfam" id="NF007739">
    <property type="entry name" value="PRK10419.1"/>
    <property type="match status" value="2"/>
</dbReference>
<evidence type="ECO:0000256" key="7">
    <source>
        <dbReference type="ARBA" id="ARBA00022840"/>
    </source>
</evidence>
<dbReference type="PROSITE" id="PS50893">
    <property type="entry name" value="ABC_TRANSPORTER_2"/>
    <property type="match status" value="2"/>
</dbReference>
<comment type="subcellular location">
    <subcellularLocation>
        <location evidence="1">Cell membrane</location>
        <topology evidence="1">Peripheral membrane protein</topology>
    </subcellularLocation>
</comment>
<dbReference type="RefSeq" id="WP_158370819.1">
    <property type="nucleotide sequence ID" value="NZ_JAOQJU010000016.1"/>
</dbReference>
<evidence type="ECO:0000256" key="3">
    <source>
        <dbReference type="ARBA" id="ARBA00022448"/>
    </source>
</evidence>
<evidence type="ECO:0000256" key="9">
    <source>
        <dbReference type="ARBA" id="ARBA00023136"/>
    </source>
</evidence>
<evidence type="ECO:0000256" key="6">
    <source>
        <dbReference type="ARBA" id="ARBA00022741"/>
    </source>
</evidence>
<evidence type="ECO:0000313" key="11">
    <source>
        <dbReference type="EMBL" id="MCU6687252.1"/>
    </source>
</evidence>
<dbReference type="PROSITE" id="PS00211">
    <property type="entry name" value="ABC_TRANSPORTER_1"/>
    <property type="match status" value="2"/>
</dbReference>
<name>A0ABT2RPB6_9FIRM</name>
<keyword evidence="8" id="KW-1278">Translocase</keyword>
<comment type="caution">
    <text evidence="11">The sequence shown here is derived from an EMBL/GenBank/DDBJ whole genome shotgun (WGS) entry which is preliminary data.</text>
</comment>
<dbReference type="CDD" id="cd03257">
    <property type="entry name" value="ABC_NikE_OppD_transporters"/>
    <property type="match status" value="2"/>
</dbReference>
<gene>
    <name evidence="11" type="ORF">OCV99_12005</name>
</gene>
<dbReference type="SUPFAM" id="SSF52540">
    <property type="entry name" value="P-loop containing nucleoside triphosphate hydrolases"/>
    <property type="match status" value="2"/>
</dbReference>
<dbReference type="Gene3D" id="3.40.50.300">
    <property type="entry name" value="P-loop containing nucleotide triphosphate hydrolases"/>
    <property type="match status" value="2"/>
</dbReference>
<evidence type="ECO:0000256" key="8">
    <source>
        <dbReference type="ARBA" id="ARBA00022967"/>
    </source>
</evidence>
<evidence type="ECO:0000256" key="4">
    <source>
        <dbReference type="ARBA" id="ARBA00022475"/>
    </source>
</evidence>
<feature type="domain" description="ABC transporter" evidence="10">
    <location>
        <begin position="6"/>
        <end position="263"/>
    </location>
</feature>
<feature type="domain" description="ABC transporter" evidence="10">
    <location>
        <begin position="283"/>
        <end position="526"/>
    </location>
</feature>
<dbReference type="InterPro" id="IPR013563">
    <property type="entry name" value="Oligopep_ABC_C"/>
</dbReference>
<dbReference type="EMBL" id="JAOQJU010000016">
    <property type="protein sequence ID" value="MCU6687252.1"/>
    <property type="molecule type" value="Genomic_DNA"/>
</dbReference>
<dbReference type="PANTHER" id="PTHR43297:SF14">
    <property type="entry name" value="ATPASE AAA-TYPE CORE DOMAIN-CONTAINING PROTEIN"/>
    <property type="match status" value="1"/>
</dbReference>
<evidence type="ECO:0000256" key="5">
    <source>
        <dbReference type="ARBA" id="ARBA00022519"/>
    </source>
</evidence>
<keyword evidence="7 11" id="KW-0067">ATP-binding</keyword>
<keyword evidence="6" id="KW-0547">Nucleotide-binding</keyword>
<dbReference type="NCBIfam" id="NF008453">
    <property type="entry name" value="PRK11308.1"/>
    <property type="match status" value="2"/>
</dbReference>
<dbReference type="NCBIfam" id="TIGR01727">
    <property type="entry name" value="oligo_HPY"/>
    <property type="match status" value="1"/>
</dbReference>
<dbReference type="InterPro" id="IPR003439">
    <property type="entry name" value="ABC_transporter-like_ATP-bd"/>
</dbReference>
<protein>
    <submittedName>
        <fullName evidence="11">ABC transporter ATP-binding protein</fullName>
    </submittedName>
</protein>
<dbReference type="Pfam" id="PF08352">
    <property type="entry name" value="oligo_HPY"/>
    <property type="match status" value="2"/>
</dbReference>
<accession>A0ABT2RPB6</accession>
<organism evidence="11 12">
    <name type="scientific">Dorea acetigenes</name>
    <dbReference type="NCBI Taxonomy" id="2981787"/>
    <lineage>
        <taxon>Bacteria</taxon>
        <taxon>Bacillati</taxon>
        <taxon>Bacillota</taxon>
        <taxon>Clostridia</taxon>
        <taxon>Lachnospirales</taxon>
        <taxon>Lachnospiraceae</taxon>
        <taxon>Dorea</taxon>
    </lineage>
</organism>
<dbReference type="InterPro" id="IPR027417">
    <property type="entry name" value="P-loop_NTPase"/>
</dbReference>
<evidence type="ECO:0000256" key="2">
    <source>
        <dbReference type="ARBA" id="ARBA00005417"/>
    </source>
</evidence>
<keyword evidence="12" id="KW-1185">Reference proteome</keyword>
<keyword evidence="9" id="KW-0472">Membrane</keyword>
<dbReference type="InterPro" id="IPR017871">
    <property type="entry name" value="ABC_transporter-like_CS"/>
</dbReference>
<evidence type="ECO:0000256" key="1">
    <source>
        <dbReference type="ARBA" id="ARBA00004202"/>
    </source>
</evidence>
<dbReference type="PANTHER" id="PTHR43297">
    <property type="entry name" value="OLIGOPEPTIDE TRANSPORT ATP-BINDING PROTEIN APPD"/>
    <property type="match status" value="1"/>
</dbReference>
<dbReference type="GO" id="GO:0005524">
    <property type="term" value="F:ATP binding"/>
    <property type="evidence" value="ECO:0007669"/>
    <property type="project" value="UniProtKB-KW"/>
</dbReference>
<proteinExistence type="inferred from homology"/>
<dbReference type="InterPro" id="IPR050388">
    <property type="entry name" value="ABC_Ni/Peptide_Import"/>
</dbReference>
<keyword evidence="3" id="KW-0813">Transport</keyword>